<evidence type="ECO:0000313" key="2">
    <source>
        <dbReference type="Proteomes" id="UP000800040"/>
    </source>
</evidence>
<name>A0A6A5KWK0_9PLEO</name>
<sequence length="197" mass="22535">MGIYDAQAVVPKLDAGGSNFWKWDAAITLYAQIHDATEVLTGEKPRPANPSYAGLIDEPEPFDGTTLDPNNDEHLQLMSNRKIFDDSRQSINNSIIKSAERQKEKIKYWGKLDAALKMTFLNSVPREVYEAIQGLQTAAEQYREITRRYRACTAWTDFFKLRCADCTNTLKFTDKFRASLNKLKDMKLELPEKGVLY</sequence>
<feature type="non-terminal residue" evidence="1">
    <location>
        <position position="197"/>
    </location>
</feature>
<protein>
    <submittedName>
        <fullName evidence="1">Uncharacterized protein</fullName>
    </submittedName>
</protein>
<keyword evidence="2" id="KW-1185">Reference proteome</keyword>
<reference evidence="1" key="1">
    <citation type="submission" date="2020-01" db="EMBL/GenBank/DDBJ databases">
        <authorList>
            <consortium name="DOE Joint Genome Institute"/>
            <person name="Haridas S."/>
            <person name="Albert R."/>
            <person name="Binder M."/>
            <person name="Bloem J."/>
            <person name="Labutti K."/>
            <person name="Salamov A."/>
            <person name="Andreopoulos B."/>
            <person name="Baker S.E."/>
            <person name="Barry K."/>
            <person name="Bills G."/>
            <person name="Bluhm B.H."/>
            <person name="Cannon C."/>
            <person name="Castanera R."/>
            <person name="Culley D.E."/>
            <person name="Daum C."/>
            <person name="Ezra D."/>
            <person name="Gonzalez J.B."/>
            <person name="Henrissat B."/>
            <person name="Kuo A."/>
            <person name="Liang C."/>
            <person name="Lipzen A."/>
            <person name="Lutzoni F."/>
            <person name="Magnuson J."/>
            <person name="Mondo S."/>
            <person name="Nolan M."/>
            <person name="Ohm R."/>
            <person name="Pangilinan J."/>
            <person name="Park H.-J."/>
            <person name="Ramirez L."/>
            <person name="Alfaro M."/>
            <person name="Sun H."/>
            <person name="Tritt A."/>
            <person name="Yoshinaga Y."/>
            <person name="Zwiers L.-H."/>
            <person name="Turgeon B.G."/>
            <person name="Goodwin S.B."/>
            <person name="Spatafora J.W."/>
            <person name="Crous P.W."/>
            <person name="Grigoriev I.V."/>
        </authorList>
    </citation>
    <scope>NUCLEOTIDE SEQUENCE</scope>
    <source>
        <strain evidence="1">P77</strain>
    </source>
</reference>
<organism evidence="1 2">
    <name type="scientific">Decorospora gaudefroyi</name>
    <dbReference type="NCBI Taxonomy" id="184978"/>
    <lineage>
        <taxon>Eukaryota</taxon>
        <taxon>Fungi</taxon>
        <taxon>Dikarya</taxon>
        <taxon>Ascomycota</taxon>
        <taxon>Pezizomycotina</taxon>
        <taxon>Dothideomycetes</taxon>
        <taxon>Pleosporomycetidae</taxon>
        <taxon>Pleosporales</taxon>
        <taxon>Pleosporineae</taxon>
        <taxon>Pleosporaceae</taxon>
        <taxon>Decorospora</taxon>
    </lineage>
</organism>
<proteinExistence type="predicted"/>
<dbReference type="EMBL" id="ML975244">
    <property type="protein sequence ID" value="KAF1839789.1"/>
    <property type="molecule type" value="Genomic_DNA"/>
</dbReference>
<dbReference type="OrthoDB" id="3725657at2759"/>
<dbReference type="Proteomes" id="UP000800040">
    <property type="component" value="Unassembled WGS sequence"/>
</dbReference>
<dbReference type="AlphaFoldDB" id="A0A6A5KWK0"/>
<gene>
    <name evidence="1" type="ORF">BDW02DRAFT_486088</name>
</gene>
<accession>A0A6A5KWK0</accession>
<evidence type="ECO:0000313" key="1">
    <source>
        <dbReference type="EMBL" id="KAF1839789.1"/>
    </source>
</evidence>